<keyword evidence="3" id="KW-1185">Reference proteome</keyword>
<dbReference type="AlphaFoldDB" id="U1GFF3"/>
<evidence type="ECO:0000259" key="1">
    <source>
        <dbReference type="PROSITE" id="PS50878"/>
    </source>
</evidence>
<evidence type="ECO:0000313" key="2">
    <source>
        <dbReference type="EMBL" id="ERF70476.1"/>
    </source>
</evidence>
<sequence length="357" mass="40603">MLARLGLGFGNLCKNGVSIIDVAKRSLNEADTDNRTVSVNLVGAAAFRVSSKQDGAILGTVTLDGIDHELQKRGRPAPCQDALGDLRPRSDDLESILSHLPLYLCDQAAAFSRVAADTLPPHRPFDHKLRFDKEPEMKASHLYKMSTRELEAMREYLIKNLRKGFIRLSSSSFSLLVLFVKKKNGDLRFCIDYRSLNELTKKDRYPLSLISETLSQLAYAMIFTKLDIRHAFNRIRIDPDLILWALFRTTYGAFEPVVLPFSLCNGPAIFQRYINSVLIDYLSVFCTAYIDDILIFSKDKKEHRQHVRQVVIRLRAAGLYIDIKKCEFEVTRTTFLGYVIIDHGVEVDPSKTKVIRN</sequence>
<dbReference type="eggNOG" id="KOG0017">
    <property type="taxonomic scope" value="Eukaryota"/>
</dbReference>
<feature type="domain" description="Reverse transcriptase" evidence="1">
    <location>
        <begin position="160"/>
        <end position="340"/>
    </location>
</feature>
<dbReference type="InterPro" id="IPR053134">
    <property type="entry name" value="RNA-dir_DNA_polymerase"/>
</dbReference>
<dbReference type="PROSITE" id="PS50878">
    <property type="entry name" value="RT_POL"/>
    <property type="match status" value="1"/>
</dbReference>
<dbReference type="PANTHER" id="PTHR24559">
    <property type="entry name" value="TRANSPOSON TY3-I GAG-POL POLYPROTEIN"/>
    <property type="match status" value="1"/>
</dbReference>
<accession>U1GFF3</accession>
<evidence type="ECO:0000313" key="3">
    <source>
        <dbReference type="Proteomes" id="UP000019373"/>
    </source>
</evidence>
<dbReference type="InterPro" id="IPR000477">
    <property type="entry name" value="RT_dom"/>
</dbReference>
<dbReference type="PANTHER" id="PTHR24559:SF444">
    <property type="entry name" value="REVERSE TRANSCRIPTASE DOMAIN-CONTAINING PROTEIN"/>
    <property type="match status" value="1"/>
</dbReference>
<dbReference type="CDD" id="cd01647">
    <property type="entry name" value="RT_LTR"/>
    <property type="match status" value="1"/>
</dbReference>
<dbReference type="OrthoDB" id="4365070at2759"/>
<dbReference type="GeneID" id="19244048"/>
<proteinExistence type="predicted"/>
<dbReference type="SUPFAM" id="SSF56672">
    <property type="entry name" value="DNA/RNA polymerases"/>
    <property type="match status" value="1"/>
</dbReference>
<dbReference type="Gene3D" id="3.10.10.10">
    <property type="entry name" value="HIV Type 1 Reverse Transcriptase, subunit A, domain 1"/>
    <property type="match status" value="1"/>
</dbReference>
<dbReference type="Proteomes" id="UP000019373">
    <property type="component" value="Unassembled WGS sequence"/>
</dbReference>
<gene>
    <name evidence="2" type="ORF">EPUS_09218</name>
</gene>
<dbReference type="EMBL" id="KE721312">
    <property type="protein sequence ID" value="ERF70476.1"/>
    <property type="molecule type" value="Genomic_DNA"/>
</dbReference>
<dbReference type="HOGENOM" id="CLU_000384_42_2_1"/>
<organism evidence="2 3">
    <name type="scientific">Endocarpon pusillum (strain Z07020 / HMAS-L-300199)</name>
    <name type="common">Lichen-forming fungus</name>
    <dbReference type="NCBI Taxonomy" id="1263415"/>
    <lineage>
        <taxon>Eukaryota</taxon>
        <taxon>Fungi</taxon>
        <taxon>Dikarya</taxon>
        <taxon>Ascomycota</taxon>
        <taxon>Pezizomycotina</taxon>
        <taxon>Eurotiomycetes</taxon>
        <taxon>Chaetothyriomycetidae</taxon>
        <taxon>Verrucariales</taxon>
        <taxon>Verrucariaceae</taxon>
        <taxon>Endocarpon</taxon>
    </lineage>
</organism>
<dbReference type="Pfam" id="PF00078">
    <property type="entry name" value="RVT_1"/>
    <property type="match status" value="1"/>
</dbReference>
<dbReference type="OMA" id="EWIRSAN"/>
<dbReference type="InterPro" id="IPR043128">
    <property type="entry name" value="Rev_trsase/Diguanyl_cyclase"/>
</dbReference>
<reference evidence="3" key="1">
    <citation type="journal article" date="2014" name="BMC Genomics">
        <title>Genome characteristics reveal the impact of lichenization on lichen-forming fungus Endocarpon pusillum Hedwig (Verrucariales, Ascomycota).</title>
        <authorList>
            <person name="Wang Y.-Y."/>
            <person name="Liu B."/>
            <person name="Zhang X.-Y."/>
            <person name="Zhou Q.-M."/>
            <person name="Zhang T."/>
            <person name="Li H."/>
            <person name="Yu Y.-F."/>
            <person name="Zhang X.-L."/>
            <person name="Hao X.-Y."/>
            <person name="Wang M."/>
            <person name="Wang L."/>
            <person name="Wei J.-C."/>
        </authorList>
    </citation>
    <scope>NUCLEOTIDE SEQUENCE [LARGE SCALE GENOMIC DNA]</scope>
    <source>
        <strain evidence="3">Z07020 / HMAS-L-300199</strain>
    </source>
</reference>
<dbReference type="Gene3D" id="3.30.70.270">
    <property type="match status" value="1"/>
</dbReference>
<name>U1GFF3_ENDPU</name>
<dbReference type="InterPro" id="IPR043502">
    <property type="entry name" value="DNA/RNA_pol_sf"/>
</dbReference>
<protein>
    <recommendedName>
        <fullName evidence="1">Reverse transcriptase domain-containing protein</fullName>
    </recommendedName>
</protein>
<dbReference type="RefSeq" id="XP_007803873.1">
    <property type="nucleotide sequence ID" value="XM_007805682.1"/>
</dbReference>